<gene>
    <name evidence="3" type="ORF">G3569_13445</name>
</gene>
<dbReference type="Gene3D" id="1.20.120.160">
    <property type="entry name" value="HPT domain"/>
    <property type="match status" value="1"/>
</dbReference>
<dbReference type="InterPro" id="IPR008207">
    <property type="entry name" value="Sig_transdc_His_kin_Hpt_dom"/>
</dbReference>
<feature type="domain" description="HPt" evidence="2">
    <location>
        <begin position="19"/>
        <end position="117"/>
    </location>
</feature>
<dbReference type="GO" id="GO:0004672">
    <property type="term" value="F:protein kinase activity"/>
    <property type="evidence" value="ECO:0007669"/>
    <property type="project" value="UniProtKB-ARBA"/>
</dbReference>
<dbReference type="Pfam" id="PF01627">
    <property type="entry name" value="Hpt"/>
    <property type="match status" value="1"/>
</dbReference>
<dbReference type="AlphaFoldDB" id="A0A6M1SZR9"/>
<reference evidence="3 4" key="1">
    <citation type="submission" date="2020-02" db="EMBL/GenBank/DDBJ databases">
        <title>Aliifodinibius halophilus 2W32, complete genome.</title>
        <authorList>
            <person name="Li Y."/>
            <person name="Wu S."/>
        </authorList>
    </citation>
    <scope>NUCLEOTIDE SEQUENCE [LARGE SCALE GENOMIC DNA]</scope>
    <source>
        <strain evidence="3 4">2W32</strain>
    </source>
</reference>
<dbReference type="PROSITE" id="PS50894">
    <property type="entry name" value="HPT"/>
    <property type="match status" value="1"/>
</dbReference>
<comment type="caution">
    <text evidence="3">The sequence shown here is derived from an EMBL/GenBank/DDBJ whole genome shotgun (WGS) entry which is preliminary data.</text>
</comment>
<evidence type="ECO:0000313" key="4">
    <source>
        <dbReference type="Proteomes" id="UP000479132"/>
    </source>
</evidence>
<organism evidence="3 4">
    <name type="scientific">Fodinibius halophilus</name>
    <dbReference type="NCBI Taxonomy" id="1736908"/>
    <lineage>
        <taxon>Bacteria</taxon>
        <taxon>Pseudomonadati</taxon>
        <taxon>Balneolota</taxon>
        <taxon>Balneolia</taxon>
        <taxon>Balneolales</taxon>
        <taxon>Balneolaceae</taxon>
        <taxon>Fodinibius</taxon>
    </lineage>
</organism>
<dbReference type="EMBL" id="JAALLS010000019">
    <property type="protein sequence ID" value="NGP89358.1"/>
    <property type="molecule type" value="Genomic_DNA"/>
</dbReference>
<dbReference type="SUPFAM" id="SSF47226">
    <property type="entry name" value="Histidine-containing phosphotransfer domain, HPT domain"/>
    <property type="match status" value="1"/>
</dbReference>
<dbReference type="GO" id="GO:0000160">
    <property type="term" value="P:phosphorelay signal transduction system"/>
    <property type="evidence" value="ECO:0007669"/>
    <property type="project" value="InterPro"/>
</dbReference>
<accession>A0A6M1SZR9</accession>
<feature type="modified residue" description="Phosphohistidine" evidence="1">
    <location>
        <position position="58"/>
    </location>
</feature>
<sequence length="118" mass="13725">MSDYQVTDLSYLREMTMDDDSIIKDTTEAFLENMPGLVQQMKQYYADEEWQKLGKVAHQIKPNMTYMGMDKGRSIVLNIEKQVKENNISEDLDTQLTEFEKLCNQACTELASKLEELN</sequence>
<proteinExistence type="predicted"/>
<evidence type="ECO:0000313" key="3">
    <source>
        <dbReference type="EMBL" id="NGP89358.1"/>
    </source>
</evidence>
<keyword evidence="1" id="KW-0597">Phosphoprotein</keyword>
<name>A0A6M1SZR9_9BACT</name>
<dbReference type="InterPro" id="IPR036641">
    <property type="entry name" value="HPT_dom_sf"/>
</dbReference>
<protein>
    <submittedName>
        <fullName evidence="3">Hpt domain-containing protein</fullName>
    </submittedName>
</protein>
<keyword evidence="4" id="KW-1185">Reference proteome</keyword>
<evidence type="ECO:0000259" key="2">
    <source>
        <dbReference type="PROSITE" id="PS50894"/>
    </source>
</evidence>
<dbReference type="Proteomes" id="UP000479132">
    <property type="component" value="Unassembled WGS sequence"/>
</dbReference>
<dbReference type="RefSeq" id="WP_165270005.1">
    <property type="nucleotide sequence ID" value="NZ_JAALLS010000019.1"/>
</dbReference>
<evidence type="ECO:0000256" key="1">
    <source>
        <dbReference type="PROSITE-ProRule" id="PRU00110"/>
    </source>
</evidence>